<accession>A0A0F9E7H3</accession>
<name>A0A0F9E7H3_9ZZZZ</name>
<dbReference type="EMBL" id="LAZR01038270">
    <property type="protein sequence ID" value="KKL20008.1"/>
    <property type="molecule type" value="Genomic_DNA"/>
</dbReference>
<evidence type="ECO:0008006" key="2">
    <source>
        <dbReference type="Google" id="ProtNLM"/>
    </source>
</evidence>
<organism evidence="1">
    <name type="scientific">marine sediment metagenome</name>
    <dbReference type="NCBI Taxonomy" id="412755"/>
    <lineage>
        <taxon>unclassified sequences</taxon>
        <taxon>metagenomes</taxon>
        <taxon>ecological metagenomes</taxon>
    </lineage>
</organism>
<gene>
    <name evidence="1" type="ORF">LCGC14_2459750</name>
</gene>
<reference evidence="1" key="1">
    <citation type="journal article" date="2015" name="Nature">
        <title>Complex archaea that bridge the gap between prokaryotes and eukaryotes.</title>
        <authorList>
            <person name="Spang A."/>
            <person name="Saw J.H."/>
            <person name="Jorgensen S.L."/>
            <person name="Zaremba-Niedzwiedzka K."/>
            <person name="Martijn J."/>
            <person name="Lind A.E."/>
            <person name="van Eijk R."/>
            <person name="Schleper C."/>
            <person name="Guy L."/>
            <person name="Ettema T.J."/>
        </authorList>
    </citation>
    <scope>NUCLEOTIDE SEQUENCE</scope>
</reference>
<comment type="caution">
    <text evidence="1">The sequence shown here is derived from an EMBL/GenBank/DDBJ whole genome shotgun (WGS) entry which is preliminary data.</text>
</comment>
<protein>
    <recommendedName>
        <fullName evidence="2">Porin domain-containing protein</fullName>
    </recommendedName>
</protein>
<feature type="non-terminal residue" evidence="1">
    <location>
        <position position="1"/>
    </location>
</feature>
<dbReference type="AlphaFoldDB" id="A0A0F9E7H3"/>
<proteinExistence type="predicted"/>
<sequence length="219" mass="24714">DGQDLLVDYSVSVSRQGEFVADRITWSNRLGLKSLPLAIYFNYTLDDRRLESGDDPGNLETEEVHLVGIQLDHEGLSALIEHERVQQKLSPPTRTTRAEASYTGHWGPRLTYTVGGHIEKLSYRDAAAFDLEPGEEFQDSCGAYATLSVKLSRRTLLRLEADYTSSRGQDNDRLGRIGAVFEWKIGDLDFSVEGRHSEFKQESNAGTEDILLFNLSRRF</sequence>
<evidence type="ECO:0000313" key="1">
    <source>
        <dbReference type="EMBL" id="KKL20008.1"/>
    </source>
</evidence>